<dbReference type="InParanoid" id="A0A369JA32"/>
<organism evidence="1 2">
    <name type="scientific">Hypsizygus marmoreus</name>
    <name type="common">White beech mushroom</name>
    <name type="synonym">Agaricus marmoreus</name>
    <dbReference type="NCBI Taxonomy" id="39966"/>
    <lineage>
        <taxon>Eukaryota</taxon>
        <taxon>Fungi</taxon>
        <taxon>Dikarya</taxon>
        <taxon>Basidiomycota</taxon>
        <taxon>Agaricomycotina</taxon>
        <taxon>Agaricomycetes</taxon>
        <taxon>Agaricomycetidae</taxon>
        <taxon>Agaricales</taxon>
        <taxon>Tricholomatineae</taxon>
        <taxon>Lyophyllaceae</taxon>
        <taxon>Hypsizygus</taxon>
    </lineage>
</organism>
<gene>
    <name evidence="1" type="ORF">Hypma_000523</name>
</gene>
<sequence>MIDITQEQSLLLISFGGSKRIFTNLIKCMPHDLCRIFGNEHFVDDSILFDFYASRIRQIGDADLASLELELPFEVFMEVFATRIPPTPRLPSKPPRDPLHSLEGVYPSVHWSKRNTRQCQRPNIEDAEFCFTSVYGMKVIYSAFSRHSPTITDLCMSFVSSIPAIDEAYLEFLCDRAPWTSNSWTLSQSFPSWRISLWSSSRPIMFNVIRPLGTDFRDFKFSTSFSPR</sequence>
<dbReference type="EMBL" id="LUEZ02000106">
    <property type="protein sequence ID" value="RDB18192.1"/>
    <property type="molecule type" value="Genomic_DNA"/>
</dbReference>
<evidence type="ECO:0000313" key="2">
    <source>
        <dbReference type="Proteomes" id="UP000076154"/>
    </source>
</evidence>
<reference evidence="1" key="1">
    <citation type="submission" date="2018-04" db="EMBL/GenBank/DDBJ databases">
        <title>Whole genome sequencing of Hypsizygus marmoreus.</title>
        <authorList>
            <person name="Choi I.-G."/>
            <person name="Min B."/>
            <person name="Kim J.-G."/>
            <person name="Kim S."/>
            <person name="Oh Y.-L."/>
            <person name="Kong W.-S."/>
            <person name="Park H."/>
            <person name="Jeong J."/>
            <person name="Song E.-S."/>
        </authorList>
    </citation>
    <scope>NUCLEOTIDE SEQUENCE [LARGE SCALE GENOMIC DNA]</scope>
    <source>
        <strain evidence="1">51987-8</strain>
    </source>
</reference>
<name>A0A369JA32_HYPMA</name>
<accession>A0A369JA32</accession>
<proteinExistence type="predicted"/>
<keyword evidence="2" id="KW-1185">Reference proteome</keyword>
<protein>
    <submittedName>
        <fullName evidence="1">Uncharacterized protein</fullName>
    </submittedName>
</protein>
<dbReference type="AlphaFoldDB" id="A0A369JA32"/>
<dbReference type="Proteomes" id="UP000076154">
    <property type="component" value="Unassembled WGS sequence"/>
</dbReference>
<comment type="caution">
    <text evidence="1">The sequence shown here is derived from an EMBL/GenBank/DDBJ whole genome shotgun (WGS) entry which is preliminary data.</text>
</comment>
<dbReference type="OrthoDB" id="3067012at2759"/>
<evidence type="ECO:0000313" key="1">
    <source>
        <dbReference type="EMBL" id="RDB18192.1"/>
    </source>
</evidence>